<dbReference type="FunFam" id="3.10.20.370:FF:000001">
    <property type="entry name" value="Retrovirus-related Pol polyprotein from transposon 17.6-like protein"/>
    <property type="match status" value="1"/>
</dbReference>
<dbReference type="InterPro" id="IPR043502">
    <property type="entry name" value="DNA/RNA_pol_sf"/>
</dbReference>
<dbReference type="PANTHER" id="PTHR37984:SF5">
    <property type="entry name" value="PROTEIN NYNRIN-LIKE"/>
    <property type="match status" value="1"/>
</dbReference>
<dbReference type="EMBL" id="SSTD01001237">
    <property type="protein sequence ID" value="TYK29834.1"/>
    <property type="molecule type" value="Genomic_DNA"/>
</dbReference>
<feature type="domain" description="Reverse transcriptase" evidence="8">
    <location>
        <begin position="143"/>
        <end position="322"/>
    </location>
</feature>
<dbReference type="SUPFAM" id="SSF56672">
    <property type="entry name" value="DNA/RNA polymerases"/>
    <property type="match status" value="1"/>
</dbReference>
<dbReference type="Pfam" id="PF17917">
    <property type="entry name" value="RT_RNaseH"/>
    <property type="match status" value="1"/>
</dbReference>
<dbReference type="Proteomes" id="UP000321947">
    <property type="component" value="Unassembled WGS sequence"/>
</dbReference>
<dbReference type="CDD" id="cd09274">
    <property type="entry name" value="RNase_HI_RT_Ty3"/>
    <property type="match status" value="1"/>
</dbReference>
<dbReference type="InterPro" id="IPR000477">
    <property type="entry name" value="RT_dom"/>
</dbReference>
<dbReference type="EC" id="2.7.7.49" evidence="1"/>
<dbReference type="PANTHER" id="PTHR37984">
    <property type="entry name" value="PROTEIN CBG26694"/>
    <property type="match status" value="1"/>
</dbReference>
<evidence type="ECO:0000256" key="7">
    <source>
        <dbReference type="ARBA" id="ARBA00022918"/>
    </source>
</evidence>
<dbReference type="Pfam" id="PF08284">
    <property type="entry name" value="RVP_2"/>
    <property type="match status" value="1"/>
</dbReference>
<keyword evidence="7" id="KW-0695">RNA-directed DNA polymerase</keyword>
<dbReference type="InterPro" id="IPR036397">
    <property type="entry name" value="RNaseH_sf"/>
</dbReference>
<dbReference type="Gene3D" id="3.10.20.370">
    <property type="match status" value="1"/>
</dbReference>
<dbReference type="Gene3D" id="3.30.70.270">
    <property type="match status" value="2"/>
</dbReference>
<dbReference type="GO" id="GO:0003676">
    <property type="term" value="F:nucleic acid binding"/>
    <property type="evidence" value="ECO:0007669"/>
    <property type="project" value="InterPro"/>
</dbReference>
<dbReference type="InterPro" id="IPR021109">
    <property type="entry name" value="Peptidase_aspartic_dom_sf"/>
</dbReference>
<dbReference type="CDD" id="cd01647">
    <property type="entry name" value="RT_LTR"/>
    <property type="match status" value="1"/>
</dbReference>
<keyword evidence="6" id="KW-0378">Hydrolase</keyword>
<keyword evidence="2" id="KW-0808">Transferase</keyword>
<dbReference type="InterPro" id="IPR050951">
    <property type="entry name" value="Retrovirus_Pol_polyprotein"/>
</dbReference>
<evidence type="ECO:0000256" key="6">
    <source>
        <dbReference type="ARBA" id="ARBA00022801"/>
    </source>
</evidence>
<dbReference type="Gene3D" id="2.40.70.10">
    <property type="entry name" value="Acid Proteases"/>
    <property type="match status" value="1"/>
</dbReference>
<evidence type="ECO:0000256" key="3">
    <source>
        <dbReference type="ARBA" id="ARBA00022695"/>
    </source>
</evidence>
<keyword evidence="3" id="KW-0548">Nucleotidyltransferase</keyword>
<dbReference type="InterPro" id="IPR041373">
    <property type="entry name" value="RT_RNaseH"/>
</dbReference>
<comment type="caution">
    <text evidence="9">The sequence shown here is derived from an EMBL/GenBank/DDBJ whole genome shotgun (WGS) entry which is preliminary data.</text>
</comment>
<reference evidence="9 10" key="1">
    <citation type="submission" date="2019-08" db="EMBL/GenBank/DDBJ databases">
        <title>Draft genome sequences of two oriental melons (Cucumis melo L. var makuwa).</title>
        <authorList>
            <person name="Kwon S.-Y."/>
        </authorList>
    </citation>
    <scope>NUCLEOTIDE SEQUENCE [LARGE SCALE GENOMIC DNA]</scope>
    <source>
        <strain evidence="10">cv. Chang Bougi</strain>
        <tissue evidence="9">Leaf</tissue>
    </source>
</reference>
<dbReference type="InterPro" id="IPR056924">
    <property type="entry name" value="SH3_Tf2-1"/>
</dbReference>
<evidence type="ECO:0000256" key="1">
    <source>
        <dbReference type="ARBA" id="ARBA00012493"/>
    </source>
</evidence>
<name>A0A5D3E1T8_CUCMM</name>
<evidence type="ECO:0000256" key="2">
    <source>
        <dbReference type="ARBA" id="ARBA00022679"/>
    </source>
</evidence>
<protein>
    <recommendedName>
        <fullName evidence="1">RNA-directed DNA polymerase</fullName>
        <ecNumber evidence="1">2.7.7.49</ecNumber>
    </recommendedName>
</protein>
<evidence type="ECO:0000259" key="8">
    <source>
        <dbReference type="PROSITE" id="PS50878"/>
    </source>
</evidence>
<proteinExistence type="predicted"/>
<accession>A0A5D3E1T8</accession>
<gene>
    <name evidence="9" type="ORF">E5676_scaffold208G00660</name>
</gene>
<dbReference type="Gene3D" id="3.10.10.10">
    <property type="entry name" value="HIV Type 1 Reverse Transcriptase, subunit A, domain 1"/>
    <property type="match status" value="1"/>
</dbReference>
<evidence type="ECO:0000256" key="4">
    <source>
        <dbReference type="ARBA" id="ARBA00022722"/>
    </source>
</evidence>
<evidence type="ECO:0000313" key="10">
    <source>
        <dbReference type="Proteomes" id="UP000321947"/>
    </source>
</evidence>
<dbReference type="Pfam" id="PF00078">
    <property type="entry name" value="RVT_1"/>
    <property type="match status" value="1"/>
</dbReference>
<dbReference type="GO" id="GO:0004519">
    <property type="term" value="F:endonuclease activity"/>
    <property type="evidence" value="ECO:0007669"/>
    <property type="project" value="UniProtKB-KW"/>
</dbReference>
<organism evidence="9 10">
    <name type="scientific">Cucumis melo var. makuwa</name>
    <name type="common">Oriental melon</name>
    <dbReference type="NCBI Taxonomy" id="1194695"/>
    <lineage>
        <taxon>Eukaryota</taxon>
        <taxon>Viridiplantae</taxon>
        <taxon>Streptophyta</taxon>
        <taxon>Embryophyta</taxon>
        <taxon>Tracheophyta</taxon>
        <taxon>Spermatophyta</taxon>
        <taxon>Magnoliopsida</taxon>
        <taxon>eudicotyledons</taxon>
        <taxon>Gunneridae</taxon>
        <taxon>Pentapetalae</taxon>
        <taxon>rosids</taxon>
        <taxon>fabids</taxon>
        <taxon>Cucurbitales</taxon>
        <taxon>Cucurbitaceae</taxon>
        <taxon>Benincaseae</taxon>
        <taxon>Cucumis</taxon>
    </lineage>
</organism>
<dbReference type="PROSITE" id="PS50878">
    <property type="entry name" value="RT_POL"/>
    <property type="match status" value="1"/>
</dbReference>
<dbReference type="Gene3D" id="3.30.420.10">
    <property type="entry name" value="Ribonuclease H-like superfamily/Ribonuclease H"/>
    <property type="match status" value="2"/>
</dbReference>
<dbReference type="Pfam" id="PF24626">
    <property type="entry name" value="SH3_Tf2-1"/>
    <property type="match status" value="1"/>
</dbReference>
<keyword evidence="4" id="KW-0540">Nuclease</keyword>
<dbReference type="InterPro" id="IPR043128">
    <property type="entry name" value="Rev_trsase/Diguanyl_cyclase"/>
</dbReference>
<dbReference type="FunFam" id="3.30.70.270:FF:000020">
    <property type="entry name" value="Transposon Tf2-6 polyprotein-like Protein"/>
    <property type="match status" value="1"/>
</dbReference>
<evidence type="ECO:0000256" key="5">
    <source>
        <dbReference type="ARBA" id="ARBA00022759"/>
    </source>
</evidence>
<keyword evidence="5" id="KW-0255">Endonuclease</keyword>
<dbReference type="SUPFAM" id="SSF53098">
    <property type="entry name" value="Ribonuclease H-like"/>
    <property type="match status" value="1"/>
</dbReference>
<sequence>MLDFDVILGMDWLAANHASIDYFRKEVAFNPPSMASFKFKGEGSRSLPKVISAMRASKLLSQGTWSILASVVDTREVDVSLSSEPVVRDYPDVFSEELPRLSPHREIEFAIELEPGTVPISRAPYRMAPAELKELKVQLQELLDKGFIRPSVSPWGAPVLFVKKKDGSMRLCIDYRELNKVTVKNKYTLPRIDNLFDQLQGATVFSKIDLRSGYHQLRIKDSDVPKTAFRSRYGHYEFIVMSFGLTNAPAVFMDLMNRVFREFLDTFVIVFYDDILIYSKIEAEHEKHLRMVLQTLRANKLYAKFSKCEFWLKQISFLGHVVSKAGVSVDPAKIEAVTSWPRPSTVSEVRSFLGLIGYYRWFVENFSRIATPLTQLTRKGTPFVWSKAWIFVIYSDASKKGLGCVLMQQGKVVAYASRQMKSHEQNYPTHDLELAAVVFALKIWRHYLYGEKIQIFTDHKSLKYFFTQKELNMRQRRWLELVKAHDCEILYHPGKANVVVDALSRKLAQLMVQSTLRQKIIDAQSNDPYLVEKRCLAEAGQAFEFSISSDGGLLFERHLCVPSDSAVKIELLSEAHSSPFSMHPGLLQPLSVLEWKWENVSMDFITGLPRTLRGFTVIWVVVDKLTKSAHFIPGKSTYTASKWVQLYMSEIGLHAAMGSRLDFSTAFHPQTNGQTERLNQILEDMLRACALEFPGDKVFLKVAPMKGVLRFERKGKLSPRFVGPFEILERIGPVACRLALSPSLSVVHDVFHISMLSKYAPDPSHVVDYELLEIDENLSYTEQPVEVLAREVKMLRNREIPLVKVLWRNHKVEEITWEREDDMRARYPGVV</sequence>
<dbReference type="AlphaFoldDB" id="A0A5D3E1T8"/>
<evidence type="ECO:0000313" key="9">
    <source>
        <dbReference type="EMBL" id="TYK29834.1"/>
    </source>
</evidence>
<dbReference type="InterPro" id="IPR012337">
    <property type="entry name" value="RNaseH-like_sf"/>
</dbReference>
<dbReference type="GO" id="GO:0003964">
    <property type="term" value="F:RNA-directed DNA polymerase activity"/>
    <property type="evidence" value="ECO:0007669"/>
    <property type="project" value="UniProtKB-KW"/>
</dbReference>
<dbReference type="GO" id="GO:0016787">
    <property type="term" value="F:hydrolase activity"/>
    <property type="evidence" value="ECO:0007669"/>
    <property type="project" value="UniProtKB-KW"/>
</dbReference>